<dbReference type="AlphaFoldDB" id="A0A7S3LZV5"/>
<keyword evidence="4" id="KW-0735">Signal-anchor</keyword>
<evidence type="ECO:0000256" key="8">
    <source>
        <dbReference type="ARBA" id="ARBA00023180"/>
    </source>
</evidence>
<protein>
    <submittedName>
        <fullName evidence="9">Uncharacterized protein</fullName>
    </submittedName>
</protein>
<evidence type="ECO:0000256" key="4">
    <source>
        <dbReference type="ARBA" id="ARBA00022968"/>
    </source>
</evidence>
<dbReference type="Gene3D" id="3.40.50.300">
    <property type="entry name" value="P-loop containing nucleotide triphosphate hydrolases"/>
    <property type="match status" value="1"/>
</dbReference>
<dbReference type="GO" id="GO:0000139">
    <property type="term" value="C:Golgi membrane"/>
    <property type="evidence" value="ECO:0007669"/>
    <property type="project" value="UniProtKB-SubCell"/>
</dbReference>
<keyword evidence="2" id="KW-0808">Transferase</keyword>
<evidence type="ECO:0000256" key="2">
    <source>
        <dbReference type="ARBA" id="ARBA00022679"/>
    </source>
</evidence>
<reference evidence="9" key="1">
    <citation type="submission" date="2021-01" db="EMBL/GenBank/DDBJ databases">
        <authorList>
            <person name="Corre E."/>
            <person name="Pelletier E."/>
            <person name="Niang G."/>
            <person name="Scheremetjew M."/>
            <person name="Finn R."/>
            <person name="Kale V."/>
            <person name="Holt S."/>
            <person name="Cochrane G."/>
            <person name="Meng A."/>
            <person name="Brown T."/>
            <person name="Cohen L."/>
        </authorList>
    </citation>
    <scope>NUCLEOTIDE SEQUENCE</scope>
    <source>
        <strain evidence="9">CCAP 955/1</strain>
    </source>
</reference>
<keyword evidence="5" id="KW-1133">Transmembrane helix</keyword>
<evidence type="ECO:0000256" key="3">
    <source>
        <dbReference type="ARBA" id="ARBA00022692"/>
    </source>
</evidence>
<keyword evidence="6" id="KW-0333">Golgi apparatus</keyword>
<dbReference type="PANTHER" id="PTHR12129:SF15">
    <property type="entry name" value="URONYL 2-SULFOTRANSFERASE"/>
    <property type="match status" value="1"/>
</dbReference>
<evidence type="ECO:0000256" key="7">
    <source>
        <dbReference type="ARBA" id="ARBA00023136"/>
    </source>
</evidence>
<dbReference type="GO" id="GO:0008146">
    <property type="term" value="F:sulfotransferase activity"/>
    <property type="evidence" value="ECO:0007669"/>
    <property type="project" value="InterPro"/>
</dbReference>
<evidence type="ECO:0000256" key="6">
    <source>
        <dbReference type="ARBA" id="ARBA00023034"/>
    </source>
</evidence>
<keyword evidence="3" id="KW-0812">Transmembrane</keyword>
<dbReference type="InterPro" id="IPR027417">
    <property type="entry name" value="P-loop_NTPase"/>
</dbReference>
<keyword evidence="7" id="KW-0472">Membrane</keyword>
<dbReference type="EMBL" id="HBIC01004513">
    <property type="protein sequence ID" value="CAE0273632.1"/>
    <property type="molecule type" value="Transcribed_RNA"/>
</dbReference>
<evidence type="ECO:0000256" key="1">
    <source>
        <dbReference type="ARBA" id="ARBA00004323"/>
    </source>
</evidence>
<organism evidence="9">
    <name type="scientific">Spumella elongata</name>
    <dbReference type="NCBI Taxonomy" id="89044"/>
    <lineage>
        <taxon>Eukaryota</taxon>
        <taxon>Sar</taxon>
        <taxon>Stramenopiles</taxon>
        <taxon>Ochrophyta</taxon>
        <taxon>Chrysophyceae</taxon>
        <taxon>Chromulinales</taxon>
        <taxon>Chromulinaceae</taxon>
        <taxon>Spumella</taxon>
    </lineage>
</organism>
<evidence type="ECO:0000313" key="9">
    <source>
        <dbReference type="EMBL" id="CAE0273632.1"/>
    </source>
</evidence>
<dbReference type="PANTHER" id="PTHR12129">
    <property type="entry name" value="HEPARAN SULFATE 2-O-SULFOTRANSFERASE"/>
    <property type="match status" value="1"/>
</dbReference>
<keyword evidence="8" id="KW-0325">Glycoprotein</keyword>
<gene>
    <name evidence="9" type="ORF">SELO1098_LOCUS2458</name>
</gene>
<accession>A0A7S3LZV5</accession>
<name>A0A7S3LZV5_9STRA</name>
<sequence length="238" mass="27322">MAAEFEKEDNQFLYEQLKYDVSKVAKCDAKILLGRDGGYGWHDPFVPELTNGSTVALFRKPRNRLVSAFLFGSGMMIPPGHLHSPNETMQAEIFKYISNTTYPIMTYARYLGIPSCQTKMVLGHNCGTEVTITGELLAEAKRRVEHDFAFVGLTEESAASADLFYAMYGAGKPEPKVQPHTKMYRENTNHSKMTRTRLLEVLREQNWSDPPEQALYQHVRRIFYERCAKYNISTLERY</sequence>
<comment type="subcellular location">
    <subcellularLocation>
        <location evidence="1">Golgi apparatus membrane</location>
        <topology evidence="1">Single-pass type II membrane protein</topology>
    </subcellularLocation>
</comment>
<proteinExistence type="predicted"/>
<evidence type="ECO:0000256" key="5">
    <source>
        <dbReference type="ARBA" id="ARBA00022989"/>
    </source>
</evidence>
<dbReference type="InterPro" id="IPR007734">
    <property type="entry name" value="Heparan_SO4_2-O-STrfase"/>
</dbReference>